<evidence type="ECO:0000256" key="1">
    <source>
        <dbReference type="ARBA" id="ARBA00022670"/>
    </source>
</evidence>
<keyword evidence="8" id="KW-1185">Reference proteome</keyword>
<dbReference type="Gene3D" id="3.40.140.10">
    <property type="entry name" value="Cytidine Deaminase, domain 2"/>
    <property type="match status" value="1"/>
</dbReference>
<dbReference type="SUPFAM" id="SSF102712">
    <property type="entry name" value="JAB1/MPN domain"/>
    <property type="match status" value="1"/>
</dbReference>
<keyword evidence="4" id="KW-0862">Zinc</keyword>
<keyword evidence="3" id="KW-0378">Hydrolase</keyword>
<name>A0A2T0VSY4_9LACT</name>
<dbReference type="GO" id="GO:0006508">
    <property type="term" value="P:proteolysis"/>
    <property type="evidence" value="ECO:0007669"/>
    <property type="project" value="UniProtKB-KW"/>
</dbReference>
<evidence type="ECO:0000313" key="7">
    <source>
        <dbReference type="EMBL" id="PRY73820.1"/>
    </source>
</evidence>
<organism evidence="7 8">
    <name type="scientific">Alkalibacterium olivapovliticus</name>
    <dbReference type="NCBI Taxonomy" id="99907"/>
    <lineage>
        <taxon>Bacteria</taxon>
        <taxon>Bacillati</taxon>
        <taxon>Bacillota</taxon>
        <taxon>Bacilli</taxon>
        <taxon>Lactobacillales</taxon>
        <taxon>Carnobacteriaceae</taxon>
        <taxon>Alkalibacterium</taxon>
    </lineage>
</organism>
<reference evidence="7 8" key="1">
    <citation type="submission" date="2018-03" db="EMBL/GenBank/DDBJ databases">
        <title>Genomic Encyclopedia of Archaeal and Bacterial Type Strains, Phase II (KMG-II): from individual species to whole genera.</title>
        <authorList>
            <person name="Goeker M."/>
        </authorList>
    </citation>
    <scope>NUCLEOTIDE SEQUENCE [LARGE SCALE GENOMIC DNA]</scope>
    <source>
        <strain evidence="7 8">DSM 13175</strain>
    </source>
</reference>
<sequence length="147" mass="17345">MKLLFSKMIKQVMIKQYTTSLPKETGGILFGYYSLDLGTANITDAFYNIEDSRGKLRSFYRGKKGFKRFSKKMWAEDKYYLGEWHTHPFSLPNLSNQDKEEMFKIKETKKYKCPEPILAIVGEVDNQIVIQTYIFFKDDIYCERISS</sequence>
<evidence type="ECO:0000256" key="3">
    <source>
        <dbReference type="ARBA" id="ARBA00022801"/>
    </source>
</evidence>
<dbReference type="Pfam" id="PF14464">
    <property type="entry name" value="Prok-JAB"/>
    <property type="match status" value="1"/>
</dbReference>
<dbReference type="RefSeq" id="WP_106196446.1">
    <property type="nucleotide sequence ID" value="NZ_PVTO01000053.1"/>
</dbReference>
<comment type="caution">
    <text evidence="7">The sequence shown here is derived from an EMBL/GenBank/DDBJ whole genome shotgun (WGS) entry which is preliminary data.</text>
</comment>
<keyword evidence="2" id="KW-0479">Metal-binding</keyword>
<evidence type="ECO:0000256" key="5">
    <source>
        <dbReference type="ARBA" id="ARBA00023049"/>
    </source>
</evidence>
<keyword evidence="1" id="KW-0645">Protease</keyword>
<dbReference type="InterPro" id="IPR028090">
    <property type="entry name" value="JAB_dom_prok"/>
</dbReference>
<feature type="domain" description="JAB" evidence="6">
    <location>
        <begin position="11"/>
        <end position="122"/>
    </location>
</feature>
<evidence type="ECO:0000256" key="4">
    <source>
        <dbReference type="ARBA" id="ARBA00022833"/>
    </source>
</evidence>
<dbReference type="AlphaFoldDB" id="A0A2T0VSY4"/>
<gene>
    <name evidence="7" type="ORF">CLV38_1534</name>
</gene>
<dbReference type="EMBL" id="PVTO01000053">
    <property type="protein sequence ID" value="PRY73820.1"/>
    <property type="molecule type" value="Genomic_DNA"/>
</dbReference>
<dbReference type="GO" id="GO:0008237">
    <property type="term" value="F:metallopeptidase activity"/>
    <property type="evidence" value="ECO:0007669"/>
    <property type="project" value="UniProtKB-KW"/>
</dbReference>
<evidence type="ECO:0000259" key="6">
    <source>
        <dbReference type="Pfam" id="PF14464"/>
    </source>
</evidence>
<proteinExistence type="predicted"/>
<dbReference type="GO" id="GO:0046872">
    <property type="term" value="F:metal ion binding"/>
    <property type="evidence" value="ECO:0007669"/>
    <property type="project" value="UniProtKB-KW"/>
</dbReference>
<dbReference type="Proteomes" id="UP000238205">
    <property type="component" value="Unassembled WGS sequence"/>
</dbReference>
<accession>A0A2T0VSY4</accession>
<protein>
    <submittedName>
        <fullName evidence="7">JAB domain-containing protein similar to deubiquitination enzymes</fullName>
    </submittedName>
</protein>
<keyword evidence="5" id="KW-0482">Metalloprotease</keyword>
<evidence type="ECO:0000313" key="8">
    <source>
        <dbReference type="Proteomes" id="UP000238205"/>
    </source>
</evidence>
<evidence type="ECO:0000256" key="2">
    <source>
        <dbReference type="ARBA" id="ARBA00022723"/>
    </source>
</evidence>